<evidence type="ECO:0000256" key="11">
    <source>
        <dbReference type="ARBA" id="ARBA00023125"/>
    </source>
</evidence>
<evidence type="ECO:0000256" key="9">
    <source>
        <dbReference type="ARBA" id="ARBA00023027"/>
    </source>
</evidence>
<keyword evidence="9 18" id="KW-0520">NAD</keyword>
<evidence type="ECO:0000256" key="8">
    <source>
        <dbReference type="ARBA" id="ARBA00023015"/>
    </source>
</evidence>
<proteinExistence type="inferred from homology"/>
<evidence type="ECO:0000256" key="12">
    <source>
        <dbReference type="ARBA" id="ARBA00023163"/>
    </source>
</evidence>
<reference evidence="24 25" key="1">
    <citation type="submission" date="2020-02" db="EMBL/GenBank/DDBJ databases">
        <authorList>
            <person name="Zhang X.-Y."/>
        </authorList>
    </citation>
    <scope>NUCLEOTIDE SEQUENCE [LARGE SCALE GENOMIC DNA]</scope>
    <source>
        <strain evidence="24 25">C33</strain>
    </source>
</reference>
<dbReference type="InterPro" id="IPR050485">
    <property type="entry name" value="Proline_metab_enzyme"/>
</dbReference>
<dbReference type="GO" id="GO:0004657">
    <property type="term" value="F:proline dehydrogenase activity"/>
    <property type="evidence" value="ECO:0007669"/>
    <property type="project" value="UniProtKB-UniRule"/>
</dbReference>
<evidence type="ECO:0000256" key="17">
    <source>
        <dbReference type="ARBA" id="ARBA00060911"/>
    </source>
</evidence>
<accession>A0A845UW22</accession>
<dbReference type="Pfam" id="PF14850">
    <property type="entry name" value="Pro_dh-DNA_bdg"/>
    <property type="match status" value="1"/>
</dbReference>
<dbReference type="InterPro" id="IPR024089">
    <property type="entry name" value="PRODH_PutA_dom_I/II"/>
</dbReference>
<dbReference type="FunFam" id="3.40.309.10:FF:000005">
    <property type="entry name" value="1-pyrroline-5-carboxylate dehydrogenase 1"/>
    <property type="match status" value="1"/>
</dbReference>
<evidence type="ECO:0000256" key="15">
    <source>
        <dbReference type="ARBA" id="ARBA00048779"/>
    </source>
</evidence>
<evidence type="ECO:0000256" key="19">
    <source>
        <dbReference type="PIRSR" id="PIRSR000197-1"/>
    </source>
</evidence>
<dbReference type="InterPro" id="IPR016160">
    <property type="entry name" value="Ald_DH_CS_CYS"/>
</dbReference>
<evidence type="ECO:0000256" key="1">
    <source>
        <dbReference type="ARBA" id="ARBA00001974"/>
    </source>
</evidence>
<dbReference type="NCBIfam" id="TIGR01238">
    <property type="entry name" value="D1pyr5carbox3"/>
    <property type="match status" value="1"/>
</dbReference>
<evidence type="ECO:0000256" key="5">
    <source>
        <dbReference type="ARBA" id="ARBA00022630"/>
    </source>
</evidence>
<dbReference type="GO" id="GO:0003700">
    <property type="term" value="F:DNA-binding transcription factor activity"/>
    <property type="evidence" value="ECO:0007669"/>
    <property type="project" value="InterPro"/>
</dbReference>
<dbReference type="GO" id="GO:0009898">
    <property type="term" value="C:cytoplasmic side of plasma membrane"/>
    <property type="evidence" value="ECO:0007669"/>
    <property type="project" value="TreeGrafter"/>
</dbReference>
<keyword evidence="7 18" id="KW-0560">Oxidoreductase</keyword>
<dbReference type="Pfam" id="PF18327">
    <property type="entry name" value="PRODH"/>
    <property type="match status" value="1"/>
</dbReference>
<evidence type="ECO:0000313" key="25">
    <source>
        <dbReference type="Proteomes" id="UP000484885"/>
    </source>
</evidence>
<dbReference type="SUPFAM" id="SSF51730">
    <property type="entry name" value="FAD-linked oxidoreductase"/>
    <property type="match status" value="1"/>
</dbReference>
<evidence type="ECO:0000256" key="13">
    <source>
        <dbReference type="ARBA" id="ARBA00023268"/>
    </source>
</evidence>
<keyword evidence="10 18" id="KW-0642">Proline metabolism</keyword>
<dbReference type="EC" id="1.5.5.2" evidence="18"/>
<dbReference type="NCBIfam" id="NF008869">
    <property type="entry name" value="PRK11904.1"/>
    <property type="match status" value="1"/>
</dbReference>
<dbReference type="FunFam" id="3.20.20.220:FF:000004">
    <property type="entry name" value="Bifunctional protein PutA"/>
    <property type="match status" value="1"/>
</dbReference>
<comment type="similarity">
    <text evidence="16 18">In the N-terminal section; belongs to the proline dehydrogenase family.</text>
</comment>
<keyword evidence="6 18" id="KW-0274">FAD</keyword>
<dbReference type="InterPro" id="IPR016162">
    <property type="entry name" value="Ald_DH_N"/>
</dbReference>
<feature type="domain" description="Aldehyde dehydrogenase" evidence="20">
    <location>
        <begin position="572"/>
        <end position="1026"/>
    </location>
</feature>
<comment type="pathway">
    <text evidence="3 18">Amino-acid degradation; L-proline degradation into L-glutamate; L-glutamate from L-proline: step 2/2.</text>
</comment>
<evidence type="ECO:0000256" key="16">
    <source>
        <dbReference type="ARBA" id="ARBA00060889"/>
    </source>
</evidence>
<dbReference type="PROSITE" id="PS00070">
    <property type="entry name" value="ALDEHYDE_DEHYDR_CYS"/>
    <property type="match status" value="1"/>
</dbReference>
<feature type="domain" description="Proline dehydrogenase" evidence="21">
    <location>
        <begin position="196"/>
        <end position="490"/>
    </location>
</feature>
<dbReference type="InterPro" id="IPR005933">
    <property type="entry name" value="PutA_C"/>
</dbReference>
<gene>
    <name evidence="24" type="primary">putA</name>
    <name evidence="24" type="ORF">G3I74_03540</name>
</gene>
<sequence length="1047" mass="114237">MPSASQVFVKSDRMDADEPTRALDASWALDETVHVRHLLNETGLDAAARARVSAGAVGLVQRVRERSRDAGAMEAFMREYDLSSEEGVVLMCLAEALLRIPDSETAEKLIADKLAEADWESHLGRSESLFVNASTWGLLLTGRLVRVGASNARDLGSTLARLANRSGEPVIRMAIRQAMRIMGHQYVMGRTIEAALERGARRENRRFRYSFDMLGEAALTVDDAERYRKSYEAAIRAIGTTTDNIDIFELPSISVKLSALHPRYEPAREEQVLHELVPILRELALLAREQGIALTVDAEEAERLQLSLQVFERVLADPALAGWDGLGLALQAYQKRAWAAIDWLADRARRSGHRIPVRLVKGAYWDTEIKFAQVEGLDDYPVFTRKCNTDLSYLACARKLLDQPECFYAQFATHNAHTIVAIAELAGDRRDFEYQRLHGMGQELYDEVLDSKAFNGACRVYAPVGNHKDLLPYLVRRLLENGANTSFVNRIVDEKLPAEEVVSDPIAQVEALDEIRHPRIPLPVDLYGEHRRNSRGINFAWEQAIATLAEQMEEAGRGSWNFAGAGAESHEDLSSPANLADRTGRVDWCDPEAASTAVGRALAAQPDWDRRGAAERAGILEAIAESLEDNRAELMALCAREAGKTLPDGIAEVREAADFCRYYARQARDHLAGAIELPGPTGESNQLRHHGRGVFVCISPWNFPLAIFTGQVVAALVAGNSVIAKPAEQTPLIALRALELMHRAGVPRDVLIGMPGAGALGAALTQDPRISGVAFTGSTDTARIINRTLAERDGALATLIAETGGQNAMIVDSSALPEQVVRDVISSAFHSAGQRCSALRILCLQSDIADRVLTMLAGAMREVRVGPPGLLGTDVGPVVDSAQLEMLQAHCRRMDDQARLIARAPLPDGLPDGYWFAPSAYEISGIDQLEGEIFGPVLHVVRYRARDIDRIIDQINATGYGLTLGVHSRIDQVQQYVAGRVKVGNAYVNRNMTGAVVGVQPFGGEGLSGTGPKAGGPQYLFRFTTERTRTVNTAAVGGNASLLALSD</sequence>
<dbReference type="CDD" id="cd07125">
    <property type="entry name" value="ALDH_PutA-P5CDH"/>
    <property type="match status" value="1"/>
</dbReference>
<dbReference type="Pfam" id="PF01619">
    <property type="entry name" value="Pro_dh"/>
    <property type="match status" value="1"/>
</dbReference>
<evidence type="ECO:0000256" key="2">
    <source>
        <dbReference type="ARBA" id="ARBA00004739"/>
    </source>
</evidence>
<comment type="catalytic activity">
    <reaction evidence="15 18">
        <text>L-proline + a quinone = (S)-1-pyrroline-5-carboxylate + a quinol + H(+)</text>
        <dbReference type="Rhea" id="RHEA:23784"/>
        <dbReference type="ChEBI" id="CHEBI:15378"/>
        <dbReference type="ChEBI" id="CHEBI:17388"/>
        <dbReference type="ChEBI" id="CHEBI:24646"/>
        <dbReference type="ChEBI" id="CHEBI:60039"/>
        <dbReference type="ChEBI" id="CHEBI:132124"/>
        <dbReference type="EC" id="1.5.5.2"/>
    </reaction>
</comment>
<dbReference type="InterPro" id="IPR041349">
    <property type="entry name" value="PRODH"/>
</dbReference>
<evidence type="ECO:0000256" key="10">
    <source>
        <dbReference type="ARBA" id="ARBA00023062"/>
    </source>
</evidence>
<dbReference type="Gene3D" id="3.40.309.10">
    <property type="entry name" value="Aldehyde Dehydrogenase, Chain A, domain 2"/>
    <property type="match status" value="1"/>
</dbReference>
<dbReference type="Gene3D" id="3.40.605.10">
    <property type="entry name" value="Aldehyde Dehydrogenase, Chain A, domain 1"/>
    <property type="match status" value="1"/>
</dbReference>
<comment type="caution">
    <text evidence="24">The sequence shown here is derived from an EMBL/GenBank/DDBJ whole genome shotgun (WGS) entry which is preliminary data.</text>
</comment>
<evidence type="ECO:0000256" key="7">
    <source>
        <dbReference type="ARBA" id="ARBA00023002"/>
    </source>
</evidence>
<keyword evidence="5 18" id="KW-0285">Flavoprotein</keyword>
<keyword evidence="4 18" id="KW-0678">Repressor</keyword>
<protein>
    <recommendedName>
        <fullName evidence="18">Bifunctional protein PutA</fullName>
    </recommendedName>
    <domain>
        <recommendedName>
            <fullName evidence="18">Proline dehydrogenase</fullName>
            <ecNumber evidence="18">1.5.5.2</ecNumber>
        </recommendedName>
        <alternativeName>
            <fullName evidence="18">Proline oxidase</fullName>
        </alternativeName>
    </domain>
    <domain>
        <recommendedName>
            <fullName evidence="18">Delta-1-pyrroline-5-carboxylate dehydrogenase</fullName>
            <shortName evidence="18">P5C dehydrogenase</shortName>
            <ecNumber evidence="18">1.2.1.88</ecNumber>
        </recommendedName>
        <alternativeName>
            <fullName evidence="18">L-glutamate gamma-semialdehyde dehydrogenase</fullName>
        </alternativeName>
    </domain>
</protein>
<comment type="function">
    <text evidence="18">Oxidizes proline to glutamate for use as a carbon and nitrogen source.</text>
</comment>
<comment type="similarity">
    <text evidence="17 18">In the C-terminal section; belongs to the aldehyde dehydrogenase family.</text>
</comment>
<organism evidence="24 25">
    <name type="scientific">Wenzhouxiangella limi</name>
    <dbReference type="NCBI Taxonomy" id="2707351"/>
    <lineage>
        <taxon>Bacteria</taxon>
        <taxon>Pseudomonadati</taxon>
        <taxon>Pseudomonadota</taxon>
        <taxon>Gammaproteobacteria</taxon>
        <taxon>Chromatiales</taxon>
        <taxon>Wenzhouxiangellaceae</taxon>
        <taxon>Wenzhouxiangella</taxon>
    </lineage>
</organism>
<name>A0A845UW22_9GAMM</name>
<dbReference type="Gene3D" id="3.20.20.220">
    <property type="match status" value="1"/>
</dbReference>
<dbReference type="SUPFAM" id="SSF53720">
    <property type="entry name" value="ALDH-like"/>
    <property type="match status" value="1"/>
</dbReference>
<dbReference type="InterPro" id="IPR002872">
    <property type="entry name" value="Proline_DH_dom"/>
</dbReference>
<keyword evidence="25" id="KW-1185">Reference proteome</keyword>
<keyword evidence="13" id="KW-0511">Multifunctional enzyme</keyword>
<comment type="cofactor">
    <cofactor evidence="1 18">
        <name>FAD</name>
        <dbReference type="ChEBI" id="CHEBI:57692"/>
    </cofactor>
</comment>
<evidence type="ECO:0000256" key="14">
    <source>
        <dbReference type="ARBA" id="ARBA00048142"/>
    </source>
</evidence>
<evidence type="ECO:0000313" key="24">
    <source>
        <dbReference type="EMBL" id="NDY94798.1"/>
    </source>
</evidence>
<dbReference type="Gene3D" id="1.20.5.460">
    <property type="entry name" value="Single helix bin"/>
    <property type="match status" value="1"/>
</dbReference>
<dbReference type="Proteomes" id="UP000484885">
    <property type="component" value="Unassembled WGS sequence"/>
</dbReference>
<feature type="domain" description="Proline dehydrogenase PutA" evidence="22">
    <location>
        <begin position="73"/>
        <end position="186"/>
    </location>
</feature>
<dbReference type="UniPathway" id="UPA00261">
    <property type="reaction ID" value="UER00373"/>
</dbReference>
<dbReference type="EMBL" id="JAAGSC010000031">
    <property type="protein sequence ID" value="NDY94798.1"/>
    <property type="molecule type" value="Genomic_DNA"/>
</dbReference>
<dbReference type="PANTHER" id="PTHR42862:SF1">
    <property type="entry name" value="DELTA-1-PYRROLINE-5-CARBOXYLATE DEHYDROGENASE 2, ISOFORM A-RELATED"/>
    <property type="match status" value="1"/>
</dbReference>
<evidence type="ECO:0000256" key="6">
    <source>
        <dbReference type="ARBA" id="ARBA00022827"/>
    </source>
</evidence>
<dbReference type="PIRSF" id="PIRSF000197">
    <property type="entry name" value="Bifunct_PutA"/>
    <property type="match status" value="1"/>
</dbReference>
<evidence type="ECO:0000256" key="4">
    <source>
        <dbReference type="ARBA" id="ARBA00022491"/>
    </source>
</evidence>
<dbReference type="Pfam" id="PF00171">
    <property type="entry name" value="Aldedh"/>
    <property type="match status" value="1"/>
</dbReference>
<dbReference type="GO" id="GO:0003842">
    <property type="term" value="F:L-glutamate gamma-semialdehyde dehydrogenase activity"/>
    <property type="evidence" value="ECO:0007669"/>
    <property type="project" value="UniProtKB-UniRule"/>
</dbReference>
<feature type="domain" description="Proline utilization A proline dehydrogenase N-terminal" evidence="23">
    <location>
        <begin position="22"/>
        <end position="64"/>
    </location>
</feature>
<dbReference type="InterPro" id="IPR015590">
    <property type="entry name" value="Aldehyde_DH_dom"/>
</dbReference>
<dbReference type="InterPro" id="IPR029041">
    <property type="entry name" value="FAD-linked_oxidoreductase-like"/>
</dbReference>
<dbReference type="InterPro" id="IPR024082">
    <property type="entry name" value="PRODH_PutA_dom_II"/>
</dbReference>
<dbReference type="InterPro" id="IPR016163">
    <property type="entry name" value="Ald_DH_C"/>
</dbReference>
<dbReference type="PANTHER" id="PTHR42862">
    <property type="entry name" value="DELTA-1-PYRROLINE-5-CARBOXYLATE DEHYDROGENASE 1, ISOFORM A-RELATED"/>
    <property type="match status" value="1"/>
</dbReference>
<evidence type="ECO:0000259" key="21">
    <source>
        <dbReference type="Pfam" id="PF01619"/>
    </source>
</evidence>
<comment type="pathway">
    <text evidence="2 18">Amino-acid degradation; L-proline degradation into L-glutamate; L-glutamate from L-proline: step 1/2.</text>
</comment>
<dbReference type="EC" id="1.2.1.88" evidence="18"/>
<dbReference type="InterPro" id="IPR016161">
    <property type="entry name" value="Ald_DH/histidinol_DH"/>
</dbReference>
<dbReference type="GO" id="GO:0003677">
    <property type="term" value="F:DNA binding"/>
    <property type="evidence" value="ECO:0007669"/>
    <property type="project" value="UniProtKB-KW"/>
</dbReference>
<dbReference type="GO" id="GO:0010133">
    <property type="term" value="P:L-proline catabolic process to L-glutamate"/>
    <property type="evidence" value="ECO:0007669"/>
    <property type="project" value="UniProtKB-UniRule"/>
</dbReference>
<feature type="active site" evidence="19">
    <location>
        <position position="802"/>
    </location>
</feature>
<keyword evidence="8 18" id="KW-0805">Transcription regulation</keyword>
<dbReference type="SUPFAM" id="SSF81935">
    <property type="entry name" value="N-terminal domain of bifunctional PutA protein"/>
    <property type="match status" value="1"/>
</dbReference>
<feature type="active site" evidence="19">
    <location>
        <position position="836"/>
    </location>
</feature>
<dbReference type="AlphaFoldDB" id="A0A845UW22"/>
<evidence type="ECO:0000259" key="20">
    <source>
        <dbReference type="Pfam" id="PF00171"/>
    </source>
</evidence>
<evidence type="ECO:0000256" key="3">
    <source>
        <dbReference type="ARBA" id="ARBA00004786"/>
    </source>
</evidence>
<keyword evidence="12 18" id="KW-0804">Transcription</keyword>
<evidence type="ECO:0000259" key="22">
    <source>
        <dbReference type="Pfam" id="PF14850"/>
    </source>
</evidence>
<evidence type="ECO:0000259" key="23">
    <source>
        <dbReference type="Pfam" id="PF18327"/>
    </source>
</evidence>
<dbReference type="InterPro" id="IPR025703">
    <property type="entry name" value="Bifunct_PutA"/>
</dbReference>
<comment type="catalytic activity">
    <reaction evidence="14 18">
        <text>L-glutamate 5-semialdehyde + NAD(+) + H2O = L-glutamate + NADH + 2 H(+)</text>
        <dbReference type="Rhea" id="RHEA:30235"/>
        <dbReference type="ChEBI" id="CHEBI:15377"/>
        <dbReference type="ChEBI" id="CHEBI:15378"/>
        <dbReference type="ChEBI" id="CHEBI:29985"/>
        <dbReference type="ChEBI" id="CHEBI:57540"/>
        <dbReference type="ChEBI" id="CHEBI:57945"/>
        <dbReference type="ChEBI" id="CHEBI:58066"/>
        <dbReference type="EC" id="1.2.1.88"/>
    </reaction>
</comment>
<evidence type="ECO:0000256" key="18">
    <source>
        <dbReference type="PIRNR" id="PIRNR000197"/>
    </source>
</evidence>
<keyword evidence="11 18" id="KW-0238">DNA-binding</keyword>